<dbReference type="CDD" id="cd17536">
    <property type="entry name" value="REC_YesN-like"/>
    <property type="match status" value="1"/>
</dbReference>
<dbReference type="InterPro" id="IPR018060">
    <property type="entry name" value="HTH_AraC"/>
</dbReference>
<dbReference type="InterPro" id="IPR018062">
    <property type="entry name" value="HTH_AraC-typ_CS"/>
</dbReference>
<dbReference type="STRING" id="1195236.CTER_3010"/>
<comment type="function">
    <text evidence="9">May play the central regulatory role in sporulation. It may be an element of the effector pathway responsible for the activation of sporulation genes in response to nutritional stress. Spo0A may act in concert with spo0H (a sigma factor) to control the expression of some genes that are critical to the sporulation process.</text>
</comment>
<feature type="modified residue" description="4-aspartylphosphate" evidence="10">
    <location>
        <position position="55"/>
    </location>
</feature>
<dbReference type="GO" id="GO:0043565">
    <property type="term" value="F:sequence-specific DNA binding"/>
    <property type="evidence" value="ECO:0007669"/>
    <property type="project" value="InterPro"/>
</dbReference>
<keyword evidence="6" id="KW-0805">Transcription regulation</keyword>
<dbReference type="RefSeq" id="WP_004626961.1">
    <property type="nucleotide sequence ID" value="NZ_AORV01000042.1"/>
</dbReference>
<dbReference type="PROSITE" id="PS01124">
    <property type="entry name" value="HTH_ARAC_FAMILY_2"/>
    <property type="match status" value="1"/>
</dbReference>
<dbReference type="SUPFAM" id="SSF46689">
    <property type="entry name" value="Homeodomain-like"/>
    <property type="match status" value="2"/>
</dbReference>
<organism evidence="13 14">
    <name type="scientific">Ruminiclostridium cellobioparum subsp. termitidis CT1112</name>
    <dbReference type="NCBI Taxonomy" id="1195236"/>
    <lineage>
        <taxon>Bacteria</taxon>
        <taxon>Bacillati</taxon>
        <taxon>Bacillota</taxon>
        <taxon>Clostridia</taxon>
        <taxon>Eubacteriales</taxon>
        <taxon>Oscillospiraceae</taxon>
        <taxon>Ruminiclostridium</taxon>
    </lineage>
</organism>
<keyword evidence="7" id="KW-0238">DNA-binding</keyword>
<dbReference type="PANTHER" id="PTHR42713">
    <property type="entry name" value="HISTIDINE KINASE-RELATED"/>
    <property type="match status" value="1"/>
</dbReference>
<evidence type="ECO:0000259" key="11">
    <source>
        <dbReference type="PROSITE" id="PS01124"/>
    </source>
</evidence>
<dbReference type="Pfam" id="PF12833">
    <property type="entry name" value="HTH_18"/>
    <property type="match status" value="1"/>
</dbReference>
<evidence type="ECO:0000256" key="3">
    <source>
        <dbReference type="ARBA" id="ARBA00022490"/>
    </source>
</evidence>
<keyword evidence="5" id="KW-0902">Two-component regulatory system</keyword>
<keyword evidence="8" id="KW-0804">Transcription</keyword>
<evidence type="ECO:0000256" key="2">
    <source>
        <dbReference type="ARBA" id="ARBA00018672"/>
    </source>
</evidence>
<evidence type="ECO:0000256" key="8">
    <source>
        <dbReference type="ARBA" id="ARBA00023163"/>
    </source>
</evidence>
<evidence type="ECO:0000256" key="9">
    <source>
        <dbReference type="ARBA" id="ARBA00024867"/>
    </source>
</evidence>
<dbReference type="Gene3D" id="1.10.10.60">
    <property type="entry name" value="Homeodomain-like"/>
    <property type="match status" value="2"/>
</dbReference>
<dbReference type="PANTHER" id="PTHR42713:SF3">
    <property type="entry name" value="TRANSCRIPTIONAL REGULATORY PROTEIN HPTR"/>
    <property type="match status" value="1"/>
</dbReference>
<proteinExistence type="predicted"/>
<evidence type="ECO:0000313" key="14">
    <source>
        <dbReference type="Proteomes" id="UP000014155"/>
    </source>
</evidence>
<feature type="domain" description="HTH araC/xylS-type" evidence="11">
    <location>
        <begin position="434"/>
        <end position="531"/>
    </location>
</feature>
<keyword evidence="3" id="KW-0963">Cytoplasm</keyword>
<evidence type="ECO:0000256" key="5">
    <source>
        <dbReference type="ARBA" id="ARBA00023012"/>
    </source>
</evidence>
<dbReference type="InterPro" id="IPR020449">
    <property type="entry name" value="Tscrpt_reg_AraC-type_HTH"/>
</dbReference>
<comment type="subcellular location">
    <subcellularLocation>
        <location evidence="1">Cytoplasm</location>
    </subcellularLocation>
</comment>
<dbReference type="PROSITE" id="PS50110">
    <property type="entry name" value="RESPONSE_REGULATORY"/>
    <property type="match status" value="1"/>
</dbReference>
<dbReference type="Pfam" id="PF00072">
    <property type="entry name" value="Response_reg"/>
    <property type="match status" value="1"/>
</dbReference>
<dbReference type="eggNOG" id="COG4753">
    <property type="taxonomic scope" value="Bacteria"/>
</dbReference>
<name>S0FHG9_RUMCE</name>
<keyword evidence="4 10" id="KW-0597">Phosphoprotein</keyword>
<gene>
    <name evidence="13" type="ORF">CTER_3010</name>
</gene>
<dbReference type="GO" id="GO:0000160">
    <property type="term" value="P:phosphorelay signal transduction system"/>
    <property type="evidence" value="ECO:0007669"/>
    <property type="project" value="UniProtKB-KW"/>
</dbReference>
<comment type="caution">
    <text evidence="13">The sequence shown here is derived from an EMBL/GenBank/DDBJ whole genome shotgun (WGS) entry which is preliminary data.</text>
</comment>
<feature type="domain" description="Response regulatory" evidence="12">
    <location>
        <begin position="3"/>
        <end position="120"/>
    </location>
</feature>
<dbReference type="GO" id="GO:0005737">
    <property type="term" value="C:cytoplasm"/>
    <property type="evidence" value="ECO:0007669"/>
    <property type="project" value="UniProtKB-SubCell"/>
</dbReference>
<evidence type="ECO:0000259" key="12">
    <source>
        <dbReference type="PROSITE" id="PS50110"/>
    </source>
</evidence>
<dbReference type="EMBL" id="AORV01000042">
    <property type="protein sequence ID" value="EMS71200.1"/>
    <property type="molecule type" value="Genomic_DNA"/>
</dbReference>
<dbReference type="SUPFAM" id="SSF52172">
    <property type="entry name" value="CheY-like"/>
    <property type="match status" value="1"/>
</dbReference>
<dbReference type="InterPro" id="IPR001789">
    <property type="entry name" value="Sig_transdc_resp-reg_receiver"/>
</dbReference>
<evidence type="ECO:0000256" key="6">
    <source>
        <dbReference type="ARBA" id="ARBA00023015"/>
    </source>
</evidence>
<dbReference type="SMART" id="SM00342">
    <property type="entry name" value="HTH_ARAC"/>
    <property type="match status" value="1"/>
</dbReference>
<sequence length="534" mass="61586">MYNLLLVDDEKSILDGLYYNIDWNELEIRDVFRAADVPSALEILGSHHIDIVITDIRMPGTDGLTLCDRILKLNSYTKIIILSGYKDFDYAQRAINIKVFRYVLKPLEYEALKLIVGEALTEIKQDLQQSFIVEEAKKKIDQIRPFIQERYLNLWLEKGMEAPWKISGALAETGLDIYPGDYGFFVTIKVDEWISQPVNSSIVNIALKDLSFQLLCENCRTITYHSMTDSYNLLFLSQDRGWLNLLFKQIVDRLEFFQLSITESLGCTVSIFWDFPVELAKIGEAYQGISERIRRRIGLLSGGILGPEADDKKQSSELKTLLKRPSLLTLLSTFQREKLTGRIAEIFKELRQPEYQTQDNILQTYHAVTGTLISDSLQRNVRINQWGKNYKEFFEDSNTLISLEVFEELCYGAINQYMDYIANMQLTQNRKVVEKIKYMIKEQISSDISVSSLSRAFNYNSNYLSRIFKLETGTALQDYIIQVRIEKAKALLAQGERVSDVSAKVGYENFPHFSRIFKKIVGVSPKQYQVNFTG</sequence>
<dbReference type="SMART" id="SM00448">
    <property type="entry name" value="REC"/>
    <property type="match status" value="1"/>
</dbReference>
<evidence type="ECO:0000256" key="10">
    <source>
        <dbReference type="PROSITE-ProRule" id="PRU00169"/>
    </source>
</evidence>
<dbReference type="eggNOG" id="COG2207">
    <property type="taxonomic scope" value="Bacteria"/>
</dbReference>
<dbReference type="InterPro" id="IPR051552">
    <property type="entry name" value="HptR"/>
</dbReference>
<dbReference type="InterPro" id="IPR009057">
    <property type="entry name" value="Homeodomain-like_sf"/>
</dbReference>
<dbReference type="PROSITE" id="PS00041">
    <property type="entry name" value="HTH_ARAC_FAMILY_1"/>
    <property type="match status" value="1"/>
</dbReference>
<evidence type="ECO:0000313" key="13">
    <source>
        <dbReference type="EMBL" id="EMS71200.1"/>
    </source>
</evidence>
<reference evidence="13 14" key="1">
    <citation type="journal article" date="2013" name="Genome Announc.">
        <title>Draft Genome Sequence of the Cellulolytic, Mesophilic, Anaerobic Bacterium Clostridium termitidis Strain CT1112 (DSM 5398).</title>
        <authorList>
            <person name="Lal S."/>
            <person name="Ramachandran U."/>
            <person name="Zhang X."/>
            <person name="Munir R."/>
            <person name="Sparling R."/>
            <person name="Levin D.B."/>
        </authorList>
    </citation>
    <scope>NUCLEOTIDE SEQUENCE [LARGE SCALE GENOMIC DNA]</scope>
    <source>
        <strain evidence="13 14">CT1112</strain>
    </source>
</reference>
<evidence type="ECO:0000256" key="7">
    <source>
        <dbReference type="ARBA" id="ARBA00023125"/>
    </source>
</evidence>
<dbReference type="Proteomes" id="UP000014155">
    <property type="component" value="Unassembled WGS sequence"/>
</dbReference>
<dbReference type="GO" id="GO:0003700">
    <property type="term" value="F:DNA-binding transcription factor activity"/>
    <property type="evidence" value="ECO:0007669"/>
    <property type="project" value="InterPro"/>
</dbReference>
<dbReference type="Gene3D" id="3.40.50.2300">
    <property type="match status" value="1"/>
</dbReference>
<keyword evidence="14" id="KW-1185">Reference proteome</keyword>
<evidence type="ECO:0000256" key="4">
    <source>
        <dbReference type="ARBA" id="ARBA00022553"/>
    </source>
</evidence>
<dbReference type="PRINTS" id="PR00032">
    <property type="entry name" value="HTHARAC"/>
</dbReference>
<accession>S0FHG9</accession>
<dbReference type="InterPro" id="IPR011006">
    <property type="entry name" value="CheY-like_superfamily"/>
</dbReference>
<dbReference type="AlphaFoldDB" id="S0FHG9"/>
<dbReference type="PATRIC" id="fig|1195236.3.peg.3234"/>
<evidence type="ECO:0000256" key="1">
    <source>
        <dbReference type="ARBA" id="ARBA00004496"/>
    </source>
</evidence>
<protein>
    <recommendedName>
        <fullName evidence="2">Stage 0 sporulation protein A homolog</fullName>
    </recommendedName>
</protein>